<dbReference type="AlphaFoldDB" id="A0A8J6J6D8"/>
<comment type="caution">
    <text evidence="6">The sequence shown here is derived from an EMBL/GenBank/DDBJ whole genome shotgun (WGS) entry which is preliminary data.</text>
</comment>
<dbReference type="Proteomes" id="UP000602260">
    <property type="component" value="Unassembled WGS sequence"/>
</dbReference>
<comment type="subunit">
    <text evidence="3">Dimerizes in the presence of ATP but not ADP; ATP-binding is required for double-stranded (ds)DNA-binding. Interacts with DnaA.</text>
</comment>
<dbReference type="FunFam" id="3.40.50.300:FF:000285">
    <property type="entry name" value="Sporulation initiation inhibitor Soj"/>
    <property type="match status" value="1"/>
</dbReference>
<reference evidence="6" key="1">
    <citation type="submission" date="2020-08" db="EMBL/GenBank/DDBJ databases">
        <title>Genome public.</title>
        <authorList>
            <person name="Liu C."/>
            <person name="Sun Q."/>
        </authorList>
    </citation>
    <scope>NUCLEOTIDE SEQUENCE</scope>
    <source>
        <strain evidence="6">BX5</strain>
    </source>
</reference>
<protein>
    <recommendedName>
        <fullName evidence="4">Sporulation initiation inhibitor protein Soj</fullName>
    </recommendedName>
</protein>
<keyword evidence="7" id="KW-1185">Reference proteome</keyword>
<dbReference type="PANTHER" id="PTHR13696:SF99">
    <property type="entry name" value="COBYRINIC ACID AC-DIAMIDE SYNTHASE"/>
    <property type="match status" value="1"/>
</dbReference>
<dbReference type="SUPFAM" id="SSF52540">
    <property type="entry name" value="P-loop containing nucleoside triphosphate hydrolases"/>
    <property type="match status" value="1"/>
</dbReference>
<feature type="domain" description="AAA" evidence="5">
    <location>
        <begin position="3"/>
        <end position="174"/>
    </location>
</feature>
<evidence type="ECO:0000256" key="4">
    <source>
        <dbReference type="ARBA" id="ARBA00071824"/>
    </source>
</evidence>
<dbReference type="InterPro" id="IPR050678">
    <property type="entry name" value="DNA_Partitioning_ATPase"/>
</dbReference>
<dbReference type="InterPro" id="IPR025669">
    <property type="entry name" value="AAA_dom"/>
</dbReference>
<evidence type="ECO:0000256" key="1">
    <source>
        <dbReference type="ARBA" id="ARBA00006976"/>
    </source>
</evidence>
<comment type="similarity">
    <text evidence="1">Belongs to the ParA family.</text>
</comment>
<dbReference type="EMBL" id="JACOPN010000008">
    <property type="protein sequence ID" value="MBC5717986.1"/>
    <property type="molecule type" value="Genomic_DNA"/>
</dbReference>
<dbReference type="PANTHER" id="PTHR13696">
    <property type="entry name" value="P-LOOP CONTAINING NUCLEOSIDE TRIPHOSPHATE HYDROLASE"/>
    <property type="match status" value="1"/>
</dbReference>
<evidence type="ECO:0000313" key="6">
    <source>
        <dbReference type="EMBL" id="MBC5717986.1"/>
    </source>
</evidence>
<evidence type="ECO:0000259" key="5">
    <source>
        <dbReference type="Pfam" id="PF13614"/>
    </source>
</evidence>
<organism evidence="6 7">
    <name type="scientific">Flintibacter faecis</name>
    <dbReference type="NCBI Taxonomy" id="2763047"/>
    <lineage>
        <taxon>Bacteria</taxon>
        <taxon>Bacillati</taxon>
        <taxon>Bacillota</taxon>
        <taxon>Clostridia</taxon>
        <taxon>Eubacteriales</taxon>
        <taxon>Flintibacter</taxon>
    </lineage>
</organism>
<dbReference type="InterPro" id="IPR027417">
    <property type="entry name" value="P-loop_NTPase"/>
</dbReference>
<dbReference type="RefSeq" id="WP_147562056.1">
    <property type="nucleotide sequence ID" value="NZ_JACOPN010000008.1"/>
</dbReference>
<dbReference type="CDD" id="cd02042">
    <property type="entry name" value="ParAB_family"/>
    <property type="match status" value="1"/>
</dbReference>
<evidence type="ECO:0000256" key="3">
    <source>
        <dbReference type="ARBA" id="ARBA00062323"/>
    </source>
</evidence>
<evidence type="ECO:0000313" key="7">
    <source>
        <dbReference type="Proteomes" id="UP000602260"/>
    </source>
</evidence>
<gene>
    <name evidence="6" type="ORF">H8S55_11775</name>
</gene>
<comment type="catalytic activity">
    <reaction evidence="2">
        <text>ATP + H2O = ADP + phosphate + H(+)</text>
        <dbReference type="Rhea" id="RHEA:13065"/>
        <dbReference type="ChEBI" id="CHEBI:15377"/>
        <dbReference type="ChEBI" id="CHEBI:15378"/>
        <dbReference type="ChEBI" id="CHEBI:30616"/>
        <dbReference type="ChEBI" id="CHEBI:43474"/>
        <dbReference type="ChEBI" id="CHEBI:456216"/>
    </reaction>
</comment>
<proteinExistence type="inferred from homology"/>
<evidence type="ECO:0000256" key="2">
    <source>
        <dbReference type="ARBA" id="ARBA00049360"/>
    </source>
</evidence>
<name>A0A8J6J6D8_9FIRM</name>
<accession>A0A8J6J6D8</accession>
<dbReference type="Gene3D" id="3.40.50.300">
    <property type="entry name" value="P-loop containing nucleotide triphosphate hydrolases"/>
    <property type="match status" value="1"/>
</dbReference>
<dbReference type="Pfam" id="PF13614">
    <property type="entry name" value="AAA_31"/>
    <property type="match status" value="1"/>
</dbReference>
<sequence length="259" mass="27779">MSQIITVTNQKGGVGKTTVAAALVCGLHRRGARVLGVDIDPQGNLGFTLGLDIGSGHTVYDVLKGACSIESAIVPTEYGDVLPSDIMLSIADVEFTAPQREFMLAHQLSFLGDRYDFIIIDTPPSLNLLTINAYVASTGLIIPMEAEVLSLVGISQIQDTIDTVRNSFNAELKVLGILLNKFNPRLTLSKDILDLAEQIAEQLNSHVFPTKIRRSVSVAMAPAHGQSVLTYSPSSKPALDLQDIVSIVAGDRFPLPKQA</sequence>